<evidence type="ECO:0000256" key="1">
    <source>
        <dbReference type="SAM" id="MobiDB-lite"/>
    </source>
</evidence>
<name>A0A8H6XHQ6_9AGAR</name>
<accession>A0A8H6XHQ6</accession>
<feature type="region of interest" description="Disordered" evidence="1">
    <location>
        <begin position="102"/>
        <end position="123"/>
    </location>
</feature>
<dbReference type="OrthoDB" id="167809at2759"/>
<dbReference type="AlphaFoldDB" id="A0A8H6XHQ6"/>
<dbReference type="SUPFAM" id="SSF51905">
    <property type="entry name" value="FAD/NAD(P)-binding domain"/>
    <property type="match status" value="1"/>
</dbReference>
<dbReference type="InterPro" id="IPR036188">
    <property type="entry name" value="FAD/NAD-bd_sf"/>
</dbReference>
<keyword evidence="3" id="KW-1185">Reference proteome</keyword>
<reference evidence="2" key="1">
    <citation type="submission" date="2020-05" db="EMBL/GenBank/DDBJ databases">
        <title>Mycena genomes resolve the evolution of fungal bioluminescence.</title>
        <authorList>
            <person name="Tsai I.J."/>
        </authorList>
    </citation>
    <scope>NUCLEOTIDE SEQUENCE</scope>
    <source>
        <strain evidence="2">160909Yilan</strain>
    </source>
</reference>
<dbReference type="Proteomes" id="UP000623467">
    <property type="component" value="Unassembled WGS sequence"/>
</dbReference>
<organism evidence="2 3">
    <name type="scientific">Mycena sanguinolenta</name>
    <dbReference type="NCBI Taxonomy" id="230812"/>
    <lineage>
        <taxon>Eukaryota</taxon>
        <taxon>Fungi</taxon>
        <taxon>Dikarya</taxon>
        <taxon>Basidiomycota</taxon>
        <taxon>Agaricomycotina</taxon>
        <taxon>Agaricomycetes</taxon>
        <taxon>Agaricomycetidae</taxon>
        <taxon>Agaricales</taxon>
        <taxon>Marasmiineae</taxon>
        <taxon>Mycenaceae</taxon>
        <taxon>Mycena</taxon>
    </lineage>
</organism>
<protein>
    <submittedName>
        <fullName evidence="2">FAD/NAD(P)-binding domain-containing protein</fullName>
    </submittedName>
</protein>
<sequence length="450" mass="50206">MDEETAKIWKGGAVYCLGGRSTVWSLFSPRISDDTFRMHFPEDVYNSLTSSFLQSAERYVPFPPSDLSSPSCHHRQAQHPHLDVLSPRDAYRSPLRAVMDDPHGKGKFKTPVDSPVDRLESAPVRDQKTQVEHFIVKVSEGRTHTMKCKNVIIATGAMESPAIVLRGVQAANPTLTDVFGPSFERNFDHVTDHYIFYVTLPFYCNAANEDVLGGMKLQTDITFNQLDNTTALANISLDASAFLPRRNVPGFIAYIFPSELQTNNPIELNEKSDLRIKVGYASEPMLPEKNLLRRFSVDVMSEIAAVLELQFVKHAYTQAPYVPLETVTLQDTELGPGGITHKMGSLPMPKKSGNGGVLDSNLQMKYDWSNPIVVYNLLPKDVWVRMSTSRASEPLFGPSSDKLVKSGKSELWKCSTRETIQVYAFENSESYNVQVVEPGVNALIEAPPME</sequence>
<dbReference type="EMBL" id="JACAZH010000029">
    <property type="protein sequence ID" value="KAF7340711.1"/>
    <property type="molecule type" value="Genomic_DNA"/>
</dbReference>
<evidence type="ECO:0000313" key="3">
    <source>
        <dbReference type="Proteomes" id="UP000623467"/>
    </source>
</evidence>
<proteinExistence type="predicted"/>
<comment type="caution">
    <text evidence="2">The sequence shown here is derived from an EMBL/GenBank/DDBJ whole genome shotgun (WGS) entry which is preliminary data.</text>
</comment>
<gene>
    <name evidence="2" type="ORF">MSAN_02099400</name>
</gene>
<evidence type="ECO:0000313" key="2">
    <source>
        <dbReference type="EMBL" id="KAF7340711.1"/>
    </source>
</evidence>